<accession>A0A0S8GKE9</accession>
<dbReference type="EMBL" id="LJUO01000021">
    <property type="protein sequence ID" value="KPK72852.1"/>
    <property type="molecule type" value="Genomic_DNA"/>
</dbReference>
<sequence>MIRCMVDLYPVIFVVALFAPVFAMSQQKIDPERLEMAASVKKMVEENDSYGAIEMIQGKGDFQEVAQRYEFLVRDLYWQEKALHALMPIARAGIQYCLTKANELTEKDSAAAHKLVDYAKIMSYNLSSFTWPGWDDKDIIITDEALVAGLEAAMLNVRLVERLGANPGQLSNSYWAIGAQYLAMKEYAKATTAFESAVNYAQKAGSKDAELMNKGYIAMSRILEGSDKKKAQADFDKTVKALQDIGTDDSKFFAGQLVSVLKFFSR</sequence>
<protein>
    <submittedName>
        <fullName evidence="2">Uncharacterized protein</fullName>
    </submittedName>
</protein>
<evidence type="ECO:0000313" key="3">
    <source>
        <dbReference type="Proteomes" id="UP000051096"/>
    </source>
</evidence>
<gene>
    <name evidence="2" type="ORF">AMJ87_03590</name>
</gene>
<dbReference type="PROSITE" id="PS50005">
    <property type="entry name" value="TPR"/>
    <property type="match status" value="1"/>
</dbReference>
<organism evidence="2 3">
    <name type="scientific">candidate division WOR_3 bacterium SM23_60</name>
    <dbReference type="NCBI Taxonomy" id="1703780"/>
    <lineage>
        <taxon>Bacteria</taxon>
        <taxon>Bacteria division WOR-3</taxon>
    </lineage>
</organism>
<proteinExistence type="predicted"/>
<name>A0A0S8GKE9_UNCW3</name>
<dbReference type="InterPro" id="IPR019734">
    <property type="entry name" value="TPR_rpt"/>
</dbReference>
<evidence type="ECO:0000256" key="1">
    <source>
        <dbReference type="PROSITE-ProRule" id="PRU00339"/>
    </source>
</evidence>
<comment type="caution">
    <text evidence="2">The sequence shown here is derived from an EMBL/GenBank/DDBJ whole genome shotgun (WGS) entry which is preliminary data.</text>
</comment>
<dbReference type="Proteomes" id="UP000051096">
    <property type="component" value="Unassembled WGS sequence"/>
</dbReference>
<keyword evidence="1" id="KW-0802">TPR repeat</keyword>
<dbReference type="AlphaFoldDB" id="A0A0S8GKE9"/>
<reference evidence="2 3" key="1">
    <citation type="journal article" date="2015" name="Microbiome">
        <title>Genomic resolution of linkages in carbon, nitrogen, and sulfur cycling among widespread estuary sediment bacteria.</title>
        <authorList>
            <person name="Baker B.J."/>
            <person name="Lazar C.S."/>
            <person name="Teske A.P."/>
            <person name="Dick G.J."/>
        </authorList>
    </citation>
    <scope>NUCLEOTIDE SEQUENCE [LARGE SCALE GENOMIC DNA]</scope>
    <source>
        <strain evidence="2">SM23_60</strain>
    </source>
</reference>
<feature type="repeat" description="TPR" evidence="1">
    <location>
        <begin position="171"/>
        <end position="204"/>
    </location>
</feature>
<evidence type="ECO:0000313" key="2">
    <source>
        <dbReference type="EMBL" id="KPK72852.1"/>
    </source>
</evidence>